<evidence type="ECO:0000256" key="7">
    <source>
        <dbReference type="SAM" id="MobiDB-lite"/>
    </source>
</evidence>
<comment type="caution">
    <text evidence="9">The sequence shown here is derived from an EMBL/GenBank/DDBJ whole genome shotgun (WGS) entry which is preliminary data.</text>
</comment>
<dbReference type="PANTHER" id="PTHR10286">
    <property type="entry name" value="INORGANIC PYROPHOSPHATASE"/>
    <property type="match status" value="1"/>
</dbReference>
<organism evidence="9 10">
    <name type="scientific">Circinella minor</name>
    <dbReference type="NCBI Taxonomy" id="1195481"/>
    <lineage>
        <taxon>Eukaryota</taxon>
        <taxon>Fungi</taxon>
        <taxon>Fungi incertae sedis</taxon>
        <taxon>Mucoromycota</taxon>
        <taxon>Mucoromycotina</taxon>
        <taxon>Mucoromycetes</taxon>
        <taxon>Mucorales</taxon>
        <taxon>Lichtheimiaceae</taxon>
        <taxon>Circinella</taxon>
    </lineage>
</organism>
<dbReference type="GO" id="GO:0004427">
    <property type="term" value="F:inorganic diphosphate phosphatase activity"/>
    <property type="evidence" value="ECO:0007669"/>
    <property type="project" value="UniProtKB-EC"/>
</dbReference>
<dbReference type="Gene3D" id="3.90.80.10">
    <property type="entry name" value="Inorganic pyrophosphatase"/>
    <property type="match status" value="1"/>
</dbReference>
<sequence>MKISTSIGVLFAVTSSVFASTEYKLRQVGALNTEEYRVYLENENGIPISPFHDVPLYPDPKNTTVYNMIVEIPRWKNAKLEINRESNFNYIFHDSNKNGLRYISNIFPSKGYPANYGSIPQTWEDPNVPHPDIGTKGGDNDPVDVLDIGQQVGYPGQVKQIKLLGGLLMIDDGETDWKLIGIDINDERAPNLNDINDVDSEVLDFIKHWLTVYKVPQGKSENEFGYDGEFQDSERIQELMDETHSYWEALVNGTTKSEISTVNLNIKGSPNNVGPNSKETKKVPKVRLKRRT</sequence>
<keyword evidence="6" id="KW-0460">Magnesium</keyword>
<dbReference type="PROSITE" id="PS00387">
    <property type="entry name" value="PPASE"/>
    <property type="match status" value="1"/>
</dbReference>
<reference evidence="9 10" key="1">
    <citation type="submission" date="2020-12" db="EMBL/GenBank/DDBJ databases">
        <title>Metabolic potential, ecology and presence of endohyphal bacteria is reflected in genomic diversity of Mucoromycotina.</title>
        <authorList>
            <person name="Muszewska A."/>
            <person name="Okrasinska A."/>
            <person name="Steczkiewicz K."/>
            <person name="Drgas O."/>
            <person name="Orlowska M."/>
            <person name="Perlinska-Lenart U."/>
            <person name="Aleksandrzak-Piekarczyk T."/>
            <person name="Szatraj K."/>
            <person name="Zielenkiewicz U."/>
            <person name="Pilsyk S."/>
            <person name="Malc E."/>
            <person name="Mieczkowski P."/>
            <person name="Kruszewska J.S."/>
            <person name="Biernat P."/>
            <person name="Pawlowska J."/>
        </authorList>
    </citation>
    <scope>NUCLEOTIDE SEQUENCE [LARGE SCALE GENOMIC DNA]</scope>
    <source>
        <strain evidence="9 10">CBS 142.35</strain>
    </source>
</reference>
<dbReference type="SUPFAM" id="SSF50324">
    <property type="entry name" value="Inorganic pyrophosphatase"/>
    <property type="match status" value="1"/>
</dbReference>
<feature type="compositionally biased region" description="Polar residues" evidence="7">
    <location>
        <begin position="266"/>
        <end position="277"/>
    </location>
</feature>
<dbReference type="EMBL" id="JAEPRB010000089">
    <property type="protein sequence ID" value="KAG2222208.1"/>
    <property type="molecule type" value="Genomic_DNA"/>
</dbReference>
<comment type="cofactor">
    <cofactor evidence="1">
        <name>Mg(2+)</name>
        <dbReference type="ChEBI" id="CHEBI:18420"/>
    </cofactor>
</comment>
<evidence type="ECO:0000256" key="2">
    <source>
        <dbReference type="ARBA" id="ARBA00006220"/>
    </source>
</evidence>
<name>A0A8H7S660_9FUNG</name>
<dbReference type="CDD" id="cd00412">
    <property type="entry name" value="pyrophosphatase"/>
    <property type="match status" value="1"/>
</dbReference>
<keyword evidence="5" id="KW-0378">Hydrolase</keyword>
<evidence type="ECO:0000256" key="5">
    <source>
        <dbReference type="ARBA" id="ARBA00022801"/>
    </source>
</evidence>
<gene>
    <name evidence="9" type="ORF">INT45_014105</name>
</gene>
<keyword evidence="8" id="KW-0732">Signal</keyword>
<accession>A0A8H7S660</accession>
<dbReference type="GO" id="GO:0005737">
    <property type="term" value="C:cytoplasm"/>
    <property type="evidence" value="ECO:0007669"/>
    <property type="project" value="InterPro"/>
</dbReference>
<dbReference type="InterPro" id="IPR008162">
    <property type="entry name" value="Pyrophosphatase"/>
</dbReference>
<comment type="similarity">
    <text evidence="2">Belongs to the PPase family.</text>
</comment>
<dbReference type="InterPro" id="IPR036649">
    <property type="entry name" value="Pyrophosphatase_sf"/>
</dbReference>
<evidence type="ECO:0000256" key="1">
    <source>
        <dbReference type="ARBA" id="ARBA00001946"/>
    </source>
</evidence>
<feature type="region of interest" description="Disordered" evidence="7">
    <location>
        <begin position="266"/>
        <end position="292"/>
    </location>
</feature>
<evidence type="ECO:0000256" key="4">
    <source>
        <dbReference type="ARBA" id="ARBA00022723"/>
    </source>
</evidence>
<keyword evidence="4" id="KW-0479">Metal-binding</keyword>
<feature type="chain" id="PRO_5034457060" description="inorganic diphosphatase" evidence="8">
    <location>
        <begin position="20"/>
        <end position="292"/>
    </location>
</feature>
<dbReference type="GO" id="GO:0000287">
    <property type="term" value="F:magnesium ion binding"/>
    <property type="evidence" value="ECO:0007669"/>
    <property type="project" value="InterPro"/>
</dbReference>
<dbReference type="GO" id="GO:0006796">
    <property type="term" value="P:phosphate-containing compound metabolic process"/>
    <property type="evidence" value="ECO:0007669"/>
    <property type="project" value="InterPro"/>
</dbReference>
<dbReference type="Pfam" id="PF00719">
    <property type="entry name" value="Pyrophosphatase"/>
    <property type="match status" value="1"/>
</dbReference>
<dbReference type="Proteomes" id="UP000646827">
    <property type="component" value="Unassembled WGS sequence"/>
</dbReference>
<evidence type="ECO:0000313" key="10">
    <source>
        <dbReference type="Proteomes" id="UP000646827"/>
    </source>
</evidence>
<dbReference type="AlphaFoldDB" id="A0A8H7S660"/>
<feature type="compositionally biased region" description="Basic residues" evidence="7">
    <location>
        <begin position="283"/>
        <end position="292"/>
    </location>
</feature>
<evidence type="ECO:0000256" key="3">
    <source>
        <dbReference type="ARBA" id="ARBA00012146"/>
    </source>
</evidence>
<feature type="signal peptide" evidence="8">
    <location>
        <begin position="1"/>
        <end position="19"/>
    </location>
</feature>
<evidence type="ECO:0000313" key="9">
    <source>
        <dbReference type="EMBL" id="KAG2222208.1"/>
    </source>
</evidence>
<evidence type="ECO:0000256" key="6">
    <source>
        <dbReference type="ARBA" id="ARBA00022842"/>
    </source>
</evidence>
<proteinExistence type="inferred from homology"/>
<dbReference type="EC" id="3.6.1.1" evidence="3"/>
<dbReference type="OrthoDB" id="1608002at2759"/>
<evidence type="ECO:0000256" key="8">
    <source>
        <dbReference type="SAM" id="SignalP"/>
    </source>
</evidence>
<keyword evidence="10" id="KW-1185">Reference proteome</keyword>
<protein>
    <recommendedName>
        <fullName evidence="3">inorganic diphosphatase</fullName>
        <ecNumber evidence="3">3.6.1.1</ecNumber>
    </recommendedName>
</protein>